<dbReference type="Pfam" id="PF00294">
    <property type="entry name" value="PfkB"/>
    <property type="match status" value="1"/>
</dbReference>
<dbReference type="PROSITE" id="PS00584">
    <property type="entry name" value="PFKB_KINASES_2"/>
    <property type="match status" value="1"/>
</dbReference>
<dbReference type="CDD" id="cd01168">
    <property type="entry name" value="adenosine_kinase"/>
    <property type="match status" value="1"/>
</dbReference>
<dbReference type="RefSeq" id="WP_272747829.1">
    <property type="nucleotide sequence ID" value="NZ_JAQQKX010000005.1"/>
</dbReference>
<keyword evidence="3 5" id="KW-0418">Kinase</keyword>
<evidence type="ECO:0000313" key="5">
    <source>
        <dbReference type="EMBL" id="MDC7683355.1"/>
    </source>
</evidence>
<reference evidence="5 6" key="1">
    <citation type="submission" date="2023-01" db="EMBL/GenBank/DDBJ databases">
        <title>Novel species of the genus Asticcacaulis isolated from rivers.</title>
        <authorList>
            <person name="Lu H."/>
        </authorList>
    </citation>
    <scope>NUCLEOTIDE SEQUENCE [LARGE SCALE GENOMIC DNA]</scope>
    <source>
        <strain evidence="5 6">BYS171W</strain>
    </source>
</reference>
<keyword evidence="2" id="KW-0808">Transferase</keyword>
<sequence>MSQEFDVTAVGHAIVDVLAPATEAFIADEGLPKGGMTLIDQHRAINLYDKMVSRDELTQESGGSAGNTIAGVASFGGKAAYIGKVAHDELGEVFSRDLRKMGVSFETPFLHDDPTHTARCLINITEDGQRTMATFLGAAALVGPADVDPELIKASQITYLEGYLFDTPSGRAAFAKACEIARSVGRKTAITLSDSFVVDRWRTDLMAFIEQHIDLVFANESELLSFFQTDDFYKAVRYLKTKTDLAFITRSEKGSVAVKADISHDIPVYPVQAVVDTTGAGDQYAAGVLYGLTQGLHLETCGRLGALAAAEVISHYGPRPQVSYAQLARDNGLI</sequence>
<comment type="caution">
    <text evidence="5">The sequence shown here is derived from an EMBL/GenBank/DDBJ whole genome shotgun (WGS) entry which is preliminary data.</text>
</comment>
<dbReference type="InterPro" id="IPR029056">
    <property type="entry name" value="Ribokinase-like"/>
</dbReference>
<gene>
    <name evidence="5" type="ORF">PQU92_08710</name>
</gene>
<evidence type="ECO:0000256" key="3">
    <source>
        <dbReference type="ARBA" id="ARBA00022777"/>
    </source>
</evidence>
<evidence type="ECO:0000256" key="1">
    <source>
        <dbReference type="ARBA" id="ARBA00010688"/>
    </source>
</evidence>
<evidence type="ECO:0000313" key="6">
    <source>
        <dbReference type="Proteomes" id="UP001214854"/>
    </source>
</evidence>
<proteinExistence type="inferred from homology"/>
<dbReference type="Gene3D" id="3.40.1190.20">
    <property type="match status" value="1"/>
</dbReference>
<keyword evidence="6" id="KW-1185">Reference proteome</keyword>
<dbReference type="GO" id="GO:0016301">
    <property type="term" value="F:kinase activity"/>
    <property type="evidence" value="ECO:0007669"/>
    <property type="project" value="UniProtKB-KW"/>
</dbReference>
<evidence type="ECO:0000256" key="2">
    <source>
        <dbReference type="ARBA" id="ARBA00022679"/>
    </source>
</evidence>
<organism evidence="5 6">
    <name type="scientific">Asticcacaulis aquaticus</name>
    <dbReference type="NCBI Taxonomy" id="2984212"/>
    <lineage>
        <taxon>Bacteria</taxon>
        <taxon>Pseudomonadati</taxon>
        <taxon>Pseudomonadota</taxon>
        <taxon>Alphaproteobacteria</taxon>
        <taxon>Caulobacterales</taxon>
        <taxon>Caulobacteraceae</taxon>
        <taxon>Asticcacaulis</taxon>
    </lineage>
</organism>
<comment type="similarity">
    <text evidence="1">Belongs to the carbohydrate kinase PfkB family.</text>
</comment>
<dbReference type="InterPro" id="IPR052700">
    <property type="entry name" value="Carb_kinase_PfkB-like"/>
</dbReference>
<dbReference type="SUPFAM" id="SSF53613">
    <property type="entry name" value="Ribokinase-like"/>
    <property type="match status" value="1"/>
</dbReference>
<dbReference type="EMBL" id="JAQQKX010000005">
    <property type="protein sequence ID" value="MDC7683355.1"/>
    <property type="molecule type" value="Genomic_DNA"/>
</dbReference>
<dbReference type="PANTHER" id="PTHR43320:SF3">
    <property type="entry name" value="CARBOHYDRATE KINASE PFKB DOMAIN-CONTAINING PROTEIN"/>
    <property type="match status" value="1"/>
</dbReference>
<dbReference type="InterPro" id="IPR002173">
    <property type="entry name" value="Carboh/pur_kinase_PfkB_CS"/>
</dbReference>
<dbReference type="InterPro" id="IPR011611">
    <property type="entry name" value="PfkB_dom"/>
</dbReference>
<name>A0ABT5HTH9_9CAUL</name>
<dbReference type="PANTHER" id="PTHR43320">
    <property type="entry name" value="SUGAR KINASE"/>
    <property type="match status" value="1"/>
</dbReference>
<feature type="domain" description="Carbohydrate kinase PfkB" evidence="4">
    <location>
        <begin position="49"/>
        <end position="319"/>
    </location>
</feature>
<protein>
    <submittedName>
        <fullName evidence="5">Adenosine kinase</fullName>
    </submittedName>
</protein>
<evidence type="ECO:0000259" key="4">
    <source>
        <dbReference type="Pfam" id="PF00294"/>
    </source>
</evidence>
<dbReference type="Proteomes" id="UP001214854">
    <property type="component" value="Unassembled WGS sequence"/>
</dbReference>
<accession>A0ABT5HTH9</accession>
<dbReference type="Gene3D" id="3.30.1110.10">
    <property type="match status" value="1"/>
</dbReference>